<dbReference type="Gene3D" id="3.90.1200.10">
    <property type="match status" value="1"/>
</dbReference>
<dbReference type="PANTHER" id="PTHR21310">
    <property type="entry name" value="AMINOGLYCOSIDE PHOSPHOTRANSFERASE-RELATED-RELATED"/>
    <property type="match status" value="1"/>
</dbReference>
<dbReference type="InterPro" id="IPR011009">
    <property type="entry name" value="Kinase-like_dom_sf"/>
</dbReference>
<dbReference type="PANTHER" id="PTHR21310:SF15">
    <property type="entry name" value="AMINOGLYCOSIDE PHOSPHOTRANSFERASE DOMAIN-CONTAINING PROTEIN"/>
    <property type="match status" value="1"/>
</dbReference>
<organism evidence="2 3">
    <name type="scientific">Talaromyces pinophilus</name>
    <name type="common">Penicillium pinophilum</name>
    <dbReference type="NCBI Taxonomy" id="128442"/>
    <lineage>
        <taxon>Eukaryota</taxon>
        <taxon>Fungi</taxon>
        <taxon>Dikarya</taxon>
        <taxon>Ascomycota</taxon>
        <taxon>Pezizomycotina</taxon>
        <taxon>Eurotiomycetes</taxon>
        <taxon>Eurotiomycetidae</taxon>
        <taxon>Eurotiales</taxon>
        <taxon>Trichocomaceae</taxon>
        <taxon>Talaromyces</taxon>
        <taxon>Talaromyces sect. Talaromyces</taxon>
    </lineage>
</organism>
<sequence>MDVQWSLLAPCAPKIPPACRTRRVSIMSNEEDDVDPIYGREIYNYFGNRVVESRTSAGNLVAVKVKPREIKKAIRLEALMLKYASEQPSLLVPRYRGCYRVGKYNIVIVTDLVRGVSLDKAWHSMTKEQRDSIKTQLKEQVQLFRRCTQPFIGRFGYHETSNFYERLGTGYEFMGPFETEEEFDNWCLERVRSSFSRALWKRLLPRMRESSDSNFVLTHCDLSARNIMVEDDKITGILDWEHSGFFPKYMEYATAMEICDGHEDWWRPALKEILEPCGFLR</sequence>
<comment type="caution">
    <text evidence="2">The sequence shown here is derived from an EMBL/GenBank/DDBJ whole genome shotgun (WGS) entry which is preliminary data.</text>
</comment>
<reference evidence="3" key="1">
    <citation type="journal article" date="2015" name="Genome Announc.">
        <title>Draft genome sequence of Talaromyces cellulolyticus strain Y-94, a source of lignocellulosic biomass-degrading enzymes.</title>
        <authorList>
            <person name="Fujii T."/>
            <person name="Koike H."/>
            <person name="Sawayama S."/>
            <person name="Yano S."/>
            <person name="Inoue H."/>
        </authorList>
    </citation>
    <scope>NUCLEOTIDE SEQUENCE [LARGE SCALE GENOMIC DNA]</scope>
    <source>
        <strain evidence="3">Y-94</strain>
    </source>
</reference>
<dbReference type="AlphaFoldDB" id="A0A6V8HA20"/>
<dbReference type="InterPro" id="IPR002575">
    <property type="entry name" value="Aminoglycoside_PTrfase"/>
</dbReference>
<proteinExistence type="predicted"/>
<name>A0A6V8HA20_TALPI</name>
<gene>
    <name evidence="2" type="ORF">TCE0_033r07934</name>
</gene>
<dbReference type="InterPro" id="IPR051678">
    <property type="entry name" value="AGP_Transferase"/>
</dbReference>
<feature type="domain" description="Aminoglycoside phosphotransferase" evidence="1">
    <location>
        <begin position="47"/>
        <end position="261"/>
    </location>
</feature>
<dbReference type="SUPFAM" id="SSF56112">
    <property type="entry name" value="Protein kinase-like (PK-like)"/>
    <property type="match status" value="1"/>
</dbReference>
<dbReference type="CDD" id="cd05120">
    <property type="entry name" value="APH_ChoK_like"/>
    <property type="match status" value="1"/>
</dbReference>
<protein>
    <recommendedName>
        <fullName evidence="1">Aminoglycoside phosphotransferase domain-containing protein</fullName>
    </recommendedName>
</protein>
<dbReference type="EMBL" id="DF933829">
    <property type="protein sequence ID" value="GAM37749.1"/>
    <property type="molecule type" value="Genomic_DNA"/>
</dbReference>
<evidence type="ECO:0000259" key="1">
    <source>
        <dbReference type="Pfam" id="PF01636"/>
    </source>
</evidence>
<accession>A0A6V8HA20</accession>
<dbReference type="Proteomes" id="UP000053095">
    <property type="component" value="Unassembled WGS sequence"/>
</dbReference>
<keyword evidence="3" id="KW-1185">Reference proteome</keyword>
<evidence type="ECO:0000313" key="3">
    <source>
        <dbReference type="Proteomes" id="UP000053095"/>
    </source>
</evidence>
<dbReference type="Pfam" id="PF01636">
    <property type="entry name" value="APH"/>
    <property type="match status" value="1"/>
</dbReference>
<evidence type="ECO:0000313" key="2">
    <source>
        <dbReference type="EMBL" id="GAM37749.1"/>
    </source>
</evidence>